<evidence type="ECO:0000313" key="2">
    <source>
        <dbReference type="EMBL" id="OWA55610.1"/>
    </source>
</evidence>
<protein>
    <submittedName>
        <fullName evidence="2">Uncharacterized protein</fullName>
    </submittedName>
</protein>
<evidence type="ECO:0000313" key="3">
    <source>
        <dbReference type="Proteomes" id="UP000192578"/>
    </source>
</evidence>
<sequence>MNKRGRDSANANASRLRTFDTDSRSGVVTAPAAHFGGGGGGGGEKKSAVTPLYGQEGRSLLSSDAADD</sequence>
<dbReference type="Proteomes" id="UP000192578">
    <property type="component" value="Unassembled WGS sequence"/>
</dbReference>
<proteinExistence type="predicted"/>
<reference evidence="3" key="1">
    <citation type="submission" date="2017-01" db="EMBL/GenBank/DDBJ databases">
        <title>Comparative genomics of anhydrobiosis in the tardigrade Hypsibius dujardini.</title>
        <authorList>
            <person name="Yoshida Y."/>
            <person name="Koutsovoulos G."/>
            <person name="Laetsch D."/>
            <person name="Stevens L."/>
            <person name="Kumar S."/>
            <person name="Horikawa D."/>
            <person name="Ishino K."/>
            <person name="Komine S."/>
            <person name="Tomita M."/>
            <person name="Blaxter M."/>
            <person name="Arakawa K."/>
        </authorList>
    </citation>
    <scope>NUCLEOTIDE SEQUENCE [LARGE SCALE GENOMIC DNA]</scope>
    <source>
        <strain evidence="3">Z151</strain>
    </source>
</reference>
<dbReference type="EMBL" id="MTYJ01001062">
    <property type="protein sequence ID" value="OWA55610.1"/>
    <property type="molecule type" value="Genomic_DNA"/>
</dbReference>
<comment type="caution">
    <text evidence="2">The sequence shown here is derived from an EMBL/GenBank/DDBJ whole genome shotgun (WGS) entry which is preliminary data.</text>
</comment>
<name>A0A9X6RQ45_HYPEX</name>
<gene>
    <name evidence="2" type="ORF">BV898_19997</name>
</gene>
<feature type="region of interest" description="Disordered" evidence="1">
    <location>
        <begin position="1"/>
        <end position="68"/>
    </location>
</feature>
<accession>A0A9X6RQ45</accession>
<organism evidence="2 3">
    <name type="scientific">Hypsibius exemplaris</name>
    <name type="common">Freshwater tardigrade</name>
    <dbReference type="NCBI Taxonomy" id="2072580"/>
    <lineage>
        <taxon>Eukaryota</taxon>
        <taxon>Metazoa</taxon>
        <taxon>Ecdysozoa</taxon>
        <taxon>Tardigrada</taxon>
        <taxon>Eutardigrada</taxon>
        <taxon>Parachela</taxon>
        <taxon>Hypsibioidea</taxon>
        <taxon>Hypsibiidae</taxon>
        <taxon>Hypsibius</taxon>
    </lineage>
</organism>
<evidence type="ECO:0000256" key="1">
    <source>
        <dbReference type="SAM" id="MobiDB-lite"/>
    </source>
</evidence>
<keyword evidence="3" id="KW-1185">Reference proteome</keyword>
<dbReference type="AlphaFoldDB" id="A0A9X6RQ45"/>